<evidence type="ECO:0000313" key="1">
    <source>
        <dbReference type="EMBL" id="EEP53101.1"/>
    </source>
</evidence>
<proteinExistence type="predicted"/>
<dbReference type="Proteomes" id="UP000003081">
    <property type="component" value="Unassembled WGS sequence"/>
</dbReference>
<evidence type="ECO:0000313" key="3">
    <source>
        <dbReference type="EMBL" id="EEP53235.1"/>
    </source>
</evidence>
<reference evidence="3 4" key="1">
    <citation type="submission" date="2009-08" db="EMBL/GenBank/DDBJ databases">
        <authorList>
            <person name="Shrivastava S."/>
            <person name="Brinkac L.B."/>
            <person name="Brown J.L."/>
            <person name="Bruce D.B."/>
            <person name="Detter C."/>
            <person name="Green L.D."/>
            <person name="Munk C.A."/>
            <person name="Rogers Y.C."/>
            <person name="Tapia R."/>
            <person name="Sims D.R."/>
            <person name="Smith L.A."/>
            <person name="Smith T.J."/>
            <person name="Sutton G."/>
            <person name="Brettin T."/>
        </authorList>
    </citation>
    <scope>NUCLEOTIDE SEQUENCE [LARGE SCALE GENOMIC DNA]</scope>
    <source>
        <strain evidence="3">BoNT E BL5262</strain>
        <strain evidence="4">E4 str. BoNT E BL5262</strain>
    </source>
</reference>
<dbReference type="EMBL" id="ACOM01000005">
    <property type="protein sequence ID" value="EEP53101.1"/>
    <property type="molecule type" value="Genomic_DNA"/>
</dbReference>
<dbReference type="EMBL" id="ACOM01000005">
    <property type="protein sequence ID" value="EEP53213.1"/>
    <property type="molecule type" value="Genomic_DNA"/>
</dbReference>
<dbReference type="RefSeq" id="WP_003412776.1">
    <property type="nucleotide sequence ID" value="NZ_ACOM01000005.1"/>
</dbReference>
<sequence length="53" mass="5982">MTLDELKNRLEDISNEVSGDATVFNVDVDDDSNSFYAIKDIVVDEYGDVLIRI</sequence>
<keyword evidence="4" id="KW-1185">Reference proteome</keyword>
<accession>C4IFC9</accession>
<evidence type="ECO:0000313" key="4">
    <source>
        <dbReference type="Proteomes" id="UP000003081"/>
    </source>
</evidence>
<evidence type="ECO:0000313" key="2">
    <source>
        <dbReference type="EMBL" id="EEP53213.1"/>
    </source>
</evidence>
<dbReference type="AlphaFoldDB" id="C4IFC9"/>
<name>C4IFC9_CLOBU</name>
<protein>
    <submittedName>
        <fullName evidence="3">Uncharacterized protein</fullName>
    </submittedName>
</protein>
<dbReference type="EMBL" id="ACOM01000005">
    <property type="protein sequence ID" value="EEP53235.1"/>
    <property type="molecule type" value="Genomic_DNA"/>
</dbReference>
<organism evidence="3 4">
    <name type="scientific">Clostridium butyricum E4 str. BoNT E BL5262</name>
    <dbReference type="NCBI Taxonomy" id="632245"/>
    <lineage>
        <taxon>Bacteria</taxon>
        <taxon>Bacillati</taxon>
        <taxon>Bacillota</taxon>
        <taxon>Clostridia</taxon>
        <taxon>Eubacteriales</taxon>
        <taxon>Clostridiaceae</taxon>
        <taxon>Clostridium</taxon>
    </lineage>
</organism>
<comment type="caution">
    <text evidence="3">The sequence shown here is derived from an EMBL/GenBank/DDBJ whole genome shotgun (WGS) entry which is preliminary data.</text>
</comment>
<dbReference type="HOGENOM" id="CLU_3060093_0_0_9"/>
<gene>
    <name evidence="3" type="ORF">CLP_1633</name>
    <name evidence="1" type="ORF">CLP_2709</name>
    <name evidence="2" type="ORF">CLP_2930</name>
</gene>